<evidence type="ECO:0000313" key="1">
    <source>
        <dbReference type="EMBL" id="CAD2081942.1"/>
    </source>
</evidence>
<organism evidence="1 2">
    <name type="scientific">Jeotgalicoccus coquinae</name>
    <dbReference type="NCBI Taxonomy" id="709509"/>
    <lineage>
        <taxon>Bacteria</taxon>
        <taxon>Bacillati</taxon>
        <taxon>Bacillota</taxon>
        <taxon>Bacilli</taxon>
        <taxon>Bacillales</taxon>
        <taxon>Staphylococcaceae</taxon>
        <taxon>Jeotgalicoccus</taxon>
    </lineage>
</organism>
<dbReference type="EMBL" id="CAJEWA010000009">
    <property type="protein sequence ID" value="CAD2081942.1"/>
    <property type="molecule type" value="Genomic_DNA"/>
</dbReference>
<proteinExistence type="predicted"/>
<reference evidence="1 2" key="1">
    <citation type="submission" date="2020-07" db="EMBL/GenBank/DDBJ databases">
        <authorList>
            <person name="Criscuolo A."/>
        </authorList>
    </citation>
    <scope>NUCLEOTIDE SEQUENCE [LARGE SCALE GENOMIC DNA]</scope>
    <source>
        <strain evidence="1">CIP111751</strain>
    </source>
</reference>
<dbReference type="Proteomes" id="UP000534001">
    <property type="component" value="Unassembled WGS sequence"/>
</dbReference>
<comment type="caution">
    <text evidence="1">The sequence shown here is derived from an EMBL/GenBank/DDBJ whole genome shotgun (WGS) entry which is preliminary data.</text>
</comment>
<gene>
    <name evidence="1" type="ORF">JEOCOQ751_02249</name>
</gene>
<name>A0A6V7RRQ8_9STAP</name>
<accession>A0A6V7RRQ8</accession>
<evidence type="ECO:0000313" key="2">
    <source>
        <dbReference type="Proteomes" id="UP000534001"/>
    </source>
</evidence>
<sequence>MRIYPKKMDISSETRLVIYNMNMKKFDKIEIIPSNSFYEIEDDSILNNLADFKYKLQIKNDNKWTDKTKYMKLYNDKILDELFNDISHISLEEFKKTLEIYWDNYSINHIPEIRTAFANSMRNIWNNPDTSHNNLNLLIEISKDTNTEIPLLWKNILFYIEEVLNLNKALKHFGLSNFSFQDINNGITLNDIRLHEYINSRIFKLEQINLEFSTLFIGLYYSYIGKRNLAIKAFNKSHEFEENYIKSMKIDIGSYTYTSIVDGINYTPEIVFHDSLIENRTGITILLSMDAQFLKYYSIQLFYSIIALRNYHFHFHIVDYNNTSNDAIKEAKSLYENLIDYIRPKSPITVPTFSYEIYPEFVKDSKTYYACSRYVIAKNIMNQNDNDIFIMDADFFINDELETYLSKITAHDLSIPFSPALLSLFPWRRIMAGYVFLKNNSKSHEFLNLVRTYIINNLDKENSWTLDQNALTYAYEKIYDICPDINIGNSNKYDIPMSQPLLRKLIERI</sequence>
<protein>
    <submittedName>
        <fullName evidence="1">Uncharacterized protein</fullName>
    </submittedName>
</protein>
<dbReference type="AlphaFoldDB" id="A0A6V7RRQ8"/>